<proteinExistence type="predicted"/>
<evidence type="ECO:0000256" key="3">
    <source>
        <dbReference type="ARBA" id="ARBA00023315"/>
    </source>
</evidence>
<sequence length="248" mass="27683">MLTAVRTVLFYLGLGVVTPLFAIPLLAAWPLPFAVREAIARGWCRTVLFWLRLTCGIRHRVEGLENLPDYPAVILSKHQSAWETIAYRTFFPAHLSWVLKRDLFRIPFYGWSLVALEEIGIDRGSGREALRQVEEKGQAHLASGRWVVVFPEGTRVAPGETGKYAQGGARLAVAAGAPVVPVALNSGRLWGRGDWRKHPGTITVRIGPTFEPEGYTAAGLNRAVRDWIEEQMVELEDRPEPIREAVHT</sequence>
<evidence type="ECO:0000313" key="6">
    <source>
        <dbReference type="Proteomes" id="UP000183104"/>
    </source>
</evidence>
<evidence type="ECO:0000256" key="1">
    <source>
        <dbReference type="ARBA" id="ARBA00005189"/>
    </source>
</evidence>
<dbReference type="EMBL" id="FMUN01000002">
    <property type="protein sequence ID" value="SCX97419.1"/>
    <property type="molecule type" value="Genomic_DNA"/>
</dbReference>
<dbReference type="STRING" id="381306.AN478_10680"/>
<evidence type="ECO:0000256" key="2">
    <source>
        <dbReference type="ARBA" id="ARBA00022679"/>
    </source>
</evidence>
<comment type="pathway">
    <text evidence="1">Lipid metabolism.</text>
</comment>
<dbReference type="CDD" id="cd07989">
    <property type="entry name" value="LPLAT_AGPAT-like"/>
    <property type="match status" value="1"/>
</dbReference>
<dbReference type="PANTHER" id="PTHR10434">
    <property type="entry name" value="1-ACYL-SN-GLYCEROL-3-PHOSPHATE ACYLTRANSFERASE"/>
    <property type="match status" value="1"/>
</dbReference>
<feature type="domain" description="Phospholipid/glycerol acyltransferase" evidence="4">
    <location>
        <begin position="72"/>
        <end position="187"/>
    </location>
</feature>
<evidence type="ECO:0000259" key="4">
    <source>
        <dbReference type="SMART" id="SM00563"/>
    </source>
</evidence>
<keyword evidence="2 5" id="KW-0808">Transferase</keyword>
<dbReference type="Proteomes" id="UP000183104">
    <property type="component" value="Unassembled WGS sequence"/>
</dbReference>
<reference evidence="6" key="1">
    <citation type="submission" date="2016-10" db="EMBL/GenBank/DDBJ databases">
        <authorList>
            <person name="Varghese N."/>
        </authorList>
    </citation>
    <scope>NUCLEOTIDE SEQUENCE [LARGE SCALE GENOMIC DNA]</scope>
    <source>
        <strain evidence="6">HL 19</strain>
    </source>
</reference>
<dbReference type="SMART" id="SM00563">
    <property type="entry name" value="PlsC"/>
    <property type="match status" value="1"/>
</dbReference>
<accession>A0A1G5C4L4</accession>
<name>A0A1G5C4L4_9GAMM</name>
<dbReference type="GO" id="GO:0003841">
    <property type="term" value="F:1-acylglycerol-3-phosphate O-acyltransferase activity"/>
    <property type="evidence" value="ECO:0007669"/>
    <property type="project" value="TreeGrafter"/>
</dbReference>
<dbReference type="SUPFAM" id="SSF69593">
    <property type="entry name" value="Glycerol-3-phosphate (1)-acyltransferase"/>
    <property type="match status" value="1"/>
</dbReference>
<gene>
    <name evidence="5" type="ORF">SAMN05661077_0898</name>
</gene>
<keyword evidence="6" id="KW-1185">Reference proteome</keyword>
<protein>
    <submittedName>
        <fullName evidence="5">1-acyl-sn-glycerol-3-phosphate acyltransferase</fullName>
    </submittedName>
</protein>
<dbReference type="Pfam" id="PF01553">
    <property type="entry name" value="Acyltransferase"/>
    <property type="match status" value="1"/>
</dbReference>
<dbReference type="InterPro" id="IPR002123">
    <property type="entry name" value="Plipid/glycerol_acylTrfase"/>
</dbReference>
<dbReference type="PANTHER" id="PTHR10434:SF40">
    <property type="entry name" value="1-ACYL-SN-GLYCEROL-3-PHOSPHATE ACYLTRANSFERASE"/>
    <property type="match status" value="1"/>
</dbReference>
<evidence type="ECO:0000313" key="5">
    <source>
        <dbReference type="EMBL" id="SCX97419.1"/>
    </source>
</evidence>
<dbReference type="GO" id="GO:0006654">
    <property type="term" value="P:phosphatidic acid biosynthetic process"/>
    <property type="evidence" value="ECO:0007669"/>
    <property type="project" value="TreeGrafter"/>
</dbReference>
<dbReference type="RefSeq" id="WP_231627394.1">
    <property type="nucleotide sequence ID" value="NZ_FMUN01000002.1"/>
</dbReference>
<keyword evidence="3 5" id="KW-0012">Acyltransferase</keyword>
<organism evidence="5 6">
    <name type="scientific">Thiohalorhabdus denitrificans</name>
    <dbReference type="NCBI Taxonomy" id="381306"/>
    <lineage>
        <taxon>Bacteria</taxon>
        <taxon>Pseudomonadati</taxon>
        <taxon>Pseudomonadota</taxon>
        <taxon>Gammaproteobacteria</taxon>
        <taxon>Thiohalorhabdales</taxon>
        <taxon>Thiohalorhabdaceae</taxon>
        <taxon>Thiohalorhabdus</taxon>
    </lineage>
</organism>
<dbReference type="AlphaFoldDB" id="A0A1G5C4L4"/>